<proteinExistence type="predicted"/>
<evidence type="ECO:0000256" key="1">
    <source>
        <dbReference type="SAM" id="SignalP"/>
    </source>
</evidence>
<reference evidence="2 3" key="1">
    <citation type="submission" date="2019-04" db="EMBL/GenBank/DDBJ databases">
        <authorList>
            <person name="Li Y."/>
            <person name="Wang J."/>
        </authorList>
    </citation>
    <scope>NUCLEOTIDE SEQUENCE [LARGE SCALE GENOMIC DNA]</scope>
    <source>
        <strain evidence="2 3">DSM 14668</strain>
    </source>
</reference>
<sequence>MHRFACILLGLVVVMLALTGPARADVVGAKPLFCGPGKVGVSDHGGSRCEKKAPTNCPPGWRGEIGGECRLATCQSDRDCAGDETCSEVTACVETRSIYSRRDPSGPPRSYDAALGICGPGAACDAPRRCEKRSVCVRTGEVATAYVPPPGQYEAKGLPRRSIGCGGCAVGEEGGAAAAFLVGAAFVLARATRRKAR</sequence>
<dbReference type="RefSeq" id="WP_136935867.1">
    <property type="nucleotide sequence ID" value="NZ_SSMQ01000104.1"/>
</dbReference>
<gene>
    <name evidence="2" type="ORF">E8A74_47765</name>
</gene>
<organism evidence="2 3">
    <name type="scientific">Polyangium fumosum</name>
    <dbReference type="NCBI Taxonomy" id="889272"/>
    <lineage>
        <taxon>Bacteria</taxon>
        <taxon>Pseudomonadati</taxon>
        <taxon>Myxococcota</taxon>
        <taxon>Polyangia</taxon>
        <taxon>Polyangiales</taxon>
        <taxon>Polyangiaceae</taxon>
        <taxon>Polyangium</taxon>
    </lineage>
</organism>
<dbReference type="EMBL" id="SSMQ01000104">
    <property type="protein sequence ID" value="TKC94700.1"/>
    <property type="molecule type" value="Genomic_DNA"/>
</dbReference>
<keyword evidence="1" id="KW-0732">Signal</keyword>
<keyword evidence="3" id="KW-1185">Reference proteome</keyword>
<evidence type="ECO:0000313" key="3">
    <source>
        <dbReference type="Proteomes" id="UP000309215"/>
    </source>
</evidence>
<evidence type="ECO:0000313" key="2">
    <source>
        <dbReference type="EMBL" id="TKC94700.1"/>
    </source>
</evidence>
<comment type="caution">
    <text evidence="2">The sequence shown here is derived from an EMBL/GenBank/DDBJ whole genome shotgun (WGS) entry which is preliminary data.</text>
</comment>
<dbReference type="Proteomes" id="UP000309215">
    <property type="component" value="Unassembled WGS sequence"/>
</dbReference>
<feature type="chain" id="PRO_5020399094" evidence="1">
    <location>
        <begin position="25"/>
        <end position="197"/>
    </location>
</feature>
<dbReference type="AlphaFoldDB" id="A0A4U1IL37"/>
<accession>A0A4U1IL37</accession>
<name>A0A4U1IL37_9BACT</name>
<protein>
    <submittedName>
        <fullName evidence="2">Uncharacterized protein</fullName>
    </submittedName>
</protein>
<feature type="signal peptide" evidence="1">
    <location>
        <begin position="1"/>
        <end position="24"/>
    </location>
</feature>